<protein>
    <recommendedName>
        <fullName evidence="12">Ionotropic glutamate receptor C-terminal domain-containing protein</fullName>
    </recommendedName>
</protein>
<dbReference type="EnsemblMetazoa" id="XM_008186131.3">
    <property type="protein sequence ID" value="XP_008184353.2"/>
    <property type="gene ID" value="LOC103309792"/>
</dbReference>
<dbReference type="GO" id="GO:0005886">
    <property type="term" value="C:plasma membrane"/>
    <property type="evidence" value="ECO:0007669"/>
    <property type="project" value="UniProtKB-SubCell"/>
</dbReference>
<evidence type="ECO:0000313" key="11">
    <source>
        <dbReference type="Proteomes" id="UP000007819"/>
    </source>
</evidence>
<feature type="transmembrane region" description="Helical" evidence="8">
    <location>
        <begin position="605"/>
        <end position="630"/>
    </location>
</feature>
<evidence type="ECO:0000256" key="4">
    <source>
        <dbReference type="ARBA" id="ARBA00022989"/>
    </source>
</evidence>
<reference evidence="11" key="1">
    <citation type="submission" date="2010-06" db="EMBL/GenBank/DDBJ databases">
        <authorList>
            <person name="Jiang H."/>
            <person name="Abraham K."/>
            <person name="Ali S."/>
            <person name="Alsbrooks S.L."/>
            <person name="Anim B.N."/>
            <person name="Anosike U.S."/>
            <person name="Attaway T."/>
            <person name="Bandaranaike D.P."/>
            <person name="Battles P.K."/>
            <person name="Bell S.N."/>
            <person name="Bell A.V."/>
            <person name="Beltran B."/>
            <person name="Bickham C."/>
            <person name="Bustamante Y."/>
            <person name="Caleb T."/>
            <person name="Canada A."/>
            <person name="Cardenas V."/>
            <person name="Carter K."/>
            <person name="Chacko J."/>
            <person name="Chandrabose M.N."/>
            <person name="Chavez D."/>
            <person name="Chavez A."/>
            <person name="Chen L."/>
            <person name="Chu H.-S."/>
            <person name="Claassen K.J."/>
            <person name="Cockrell R."/>
            <person name="Collins M."/>
            <person name="Cooper J.A."/>
            <person name="Cree A."/>
            <person name="Curry S.M."/>
            <person name="Da Y."/>
            <person name="Dao M.D."/>
            <person name="Das B."/>
            <person name="Davila M.-L."/>
            <person name="Davy-Carroll L."/>
            <person name="Denson S."/>
            <person name="Dinh H."/>
            <person name="Ebong V.E."/>
            <person name="Edwards J.R."/>
            <person name="Egan A."/>
            <person name="El-Daye J."/>
            <person name="Escobedo L."/>
            <person name="Fernandez S."/>
            <person name="Fernando P.R."/>
            <person name="Flagg N."/>
            <person name="Forbes L.D."/>
            <person name="Fowler R.G."/>
            <person name="Fu Q."/>
            <person name="Gabisi R.A."/>
            <person name="Ganer J."/>
            <person name="Garbino Pronczuk A."/>
            <person name="Garcia R.M."/>
            <person name="Garner T."/>
            <person name="Garrett T.E."/>
            <person name="Gonzalez D.A."/>
            <person name="Hamid H."/>
            <person name="Hawkins E.S."/>
            <person name="Hirani K."/>
            <person name="Hogues M.E."/>
            <person name="Hollins B."/>
            <person name="Hsiao C.-H."/>
            <person name="Jabil R."/>
            <person name="James M.L."/>
            <person name="Jhangiani S.N."/>
            <person name="Johnson B."/>
            <person name="Johnson Q."/>
            <person name="Joshi V."/>
            <person name="Kalu J.B."/>
            <person name="Kam C."/>
            <person name="Kashfia A."/>
            <person name="Keebler J."/>
            <person name="Kisamo H."/>
            <person name="Kovar C.L."/>
            <person name="Lago L.A."/>
            <person name="Lai C.-Y."/>
            <person name="Laidlaw J."/>
            <person name="Lara F."/>
            <person name="Le T.-K."/>
            <person name="Lee S.L."/>
            <person name="Legall F.H."/>
            <person name="Lemon S.J."/>
            <person name="Lewis L.R."/>
            <person name="Li B."/>
            <person name="Liu Y."/>
            <person name="Liu Y.-S."/>
            <person name="Lopez J."/>
            <person name="Lozado R.J."/>
            <person name="Lu J."/>
            <person name="Madu R.C."/>
            <person name="Maheshwari M."/>
            <person name="Maheshwari R."/>
            <person name="Malloy K."/>
            <person name="Martinez E."/>
            <person name="Mathew T."/>
            <person name="Mercado I.C."/>
            <person name="Mercado C."/>
            <person name="Meyer B."/>
            <person name="Montgomery K."/>
            <person name="Morgan M.B."/>
            <person name="Munidasa M."/>
            <person name="Nazareth L.V."/>
            <person name="Nelson J."/>
            <person name="Ng B.M."/>
            <person name="Nguyen N.B."/>
            <person name="Nguyen P.Q."/>
            <person name="Nguyen T."/>
            <person name="Obregon M."/>
            <person name="Okwuonu G.O."/>
            <person name="Onwere C.G."/>
            <person name="Orozco G."/>
            <person name="Parra A."/>
            <person name="Patel S."/>
            <person name="Patil S."/>
            <person name="Perez A."/>
            <person name="Perez Y."/>
            <person name="Pham C."/>
            <person name="Primus E.L."/>
            <person name="Pu L.-L."/>
            <person name="Puazo M."/>
            <person name="Qin X."/>
            <person name="Quiroz J.B."/>
            <person name="Reese J."/>
            <person name="Richards S."/>
            <person name="Rives C.M."/>
            <person name="Robberts R."/>
            <person name="Ruiz S.J."/>
            <person name="Ruiz M.J."/>
            <person name="Santibanez J."/>
            <person name="Schneider B.W."/>
            <person name="Sisson I."/>
            <person name="Smith M."/>
            <person name="Sodergren E."/>
            <person name="Song X.-Z."/>
            <person name="Song B.B."/>
            <person name="Summersgill H."/>
            <person name="Thelus R."/>
            <person name="Thornton R.D."/>
            <person name="Trejos Z.Y."/>
            <person name="Usmani K."/>
            <person name="Vattathil S."/>
            <person name="Villasana D."/>
            <person name="Walker D.L."/>
            <person name="Wang S."/>
            <person name="Wang K."/>
            <person name="White C.S."/>
            <person name="Williams A.C."/>
            <person name="Williamson J."/>
            <person name="Wilson K."/>
            <person name="Woghiren I.O."/>
            <person name="Woodworth J.R."/>
            <person name="Worley K.C."/>
            <person name="Wright R.A."/>
            <person name="Wu W."/>
            <person name="Young L."/>
            <person name="Zhang L."/>
            <person name="Zhang J."/>
            <person name="Zhu Y."/>
            <person name="Muzny D.M."/>
            <person name="Weinstock G."/>
            <person name="Gibbs R.A."/>
        </authorList>
    </citation>
    <scope>NUCLEOTIDE SEQUENCE [LARGE SCALE GENOMIC DNA]</scope>
    <source>
        <strain evidence="11">LSR1</strain>
    </source>
</reference>
<evidence type="ECO:0000313" key="10">
    <source>
        <dbReference type="EnsemblMetazoa" id="XP_008184353.2"/>
    </source>
</evidence>
<dbReference type="RefSeq" id="XP_008184353.2">
    <property type="nucleotide sequence ID" value="XM_008186131.3"/>
</dbReference>
<proteinExistence type="predicted"/>
<dbReference type="PANTHER" id="PTHR42643">
    <property type="entry name" value="IONOTROPIC RECEPTOR 20A-RELATED"/>
    <property type="match status" value="1"/>
</dbReference>
<evidence type="ECO:0000256" key="6">
    <source>
        <dbReference type="ARBA" id="ARBA00023170"/>
    </source>
</evidence>
<keyword evidence="7" id="KW-0325">Glycoprotein</keyword>
<dbReference type="SUPFAM" id="SSF53850">
    <property type="entry name" value="Periplasmic binding protein-like II"/>
    <property type="match status" value="1"/>
</dbReference>
<keyword evidence="11" id="KW-1185">Reference proteome</keyword>
<keyword evidence="9" id="KW-0732">Signal</keyword>
<dbReference type="OrthoDB" id="8195814at2759"/>
<keyword evidence="3 8" id="KW-0812">Transmembrane</keyword>
<sequence length="673" mass="74697">MMNVARAVYRVIALLTTSAAVGRLLPATDLSPVAYHQNTPTVIKVCRMTAVDLAQQPFAMSVVALGATPAGFLRTVHDLIGMAVLMHTPATDHGPDVTRANSGSRAVLIIVDDDIDDDTEPVDAVLGLFVNGTVAVALDQQSHYVIWLTRPGTVNLSAVKALFRAAWRRRSAGNVVVIGSAVTYTYNPFRDTVTEWPVDTAGLRAVARQRMTDLNGHPVRICMFPTRLKAVKQPDGSYKGMDGIVAATLAKHMNFTPIYSEPSDGGKYGWAEANSESVGSESNSAVTSDNGTDSNYTYTGLLGDLVHNKVDMAFNGVFLDAYESNNTIQYTTPVMFDELCFVVPKAQQMSQWRAIFTAFDVRLWYCLAGSFVVALGAWTLIRRTTNTPYTLTLLSINLFRVFLMVPLNRVPSNISERLMVVSTVLFGFIMATSLQAVMVKYLSYPKYERDVATVQELYDTGMPVLSASNNLILLFESDERPLYVKMSDRFSIVNNKSLDILGVVASKRTSAAIGRKNDLVEKIASSYVENNEVLLHIVDECPRSFHIVYLVRRDVPFIHVVDRIITTFVESGIVNSWFMHAKPFRPISDYHHRKDPHKVFTFKNVVIAFLCLMIGLIASGIAFVAELVYFHKFASPESSADDTRGTYPKNVILFYSRPRPPNGFERDAMTQRQ</sequence>
<name>A0A8R2F9S4_ACYPI</name>
<accession>A0A8R2F9S4</accession>
<feature type="signal peptide" evidence="9">
    <location>
        <begin position="1"/>
        <end position="22"/>
    </location>
</feature>
<keyword evidence="2" id="KW-1003">Cell membrane</keyword>
<dbReference type="GeneID" id="103309792"/>
<dbReference type="PANTHER" id="PTHR42643:SF38">
    <property type="entry name" value="IONOTROPIC RECEPTOR 100A"/>
    <property type="match status" value="1"/>
</dbReference>
<evidence type="ECO:0000256" key="3">
    <source>
        <dbReference type="ARBA" id="ARBA00022692"/>
    </source>
</evidence>
<keyword evidence="5 8" id="KW-0472">Membrane</keyword>
<evidence type="ECO:0000256" key="5">
    <source>
        <dbReference type="ARBA" id="ARBA00023136"/>
    </source>
</evidence>
<dbReference type="InterPro" id="IPR052192">
    <property type="entry name" value="Insect_Ionotropic_Sensory_Rcpt"/>
</dbReference>
<evidence type="ECO:0000256" key="8">
    <source>
        <dbReference type="SAM" id="Phobius"/>
    </source>
</evidence>
<evidence type="ECO:0008006" key="12">
    <source>
        <dbReference type="Google" id="ProtNLM"/>
    </source>
</evidence>
<feature type="chain" id="PRO_5035894483" description="Ionotropic glutamate receptor C-terminal domain-containing protein" evidence="9">
    <location>
        <begin position="23"/>
        <end position="673"/>
    </location>
</feature>
<feature type="transmembrane region" description="Helical" evidence="8">
    <location>
        <begin position="362"/>
        <end position="381"/>
    </location>
</feature>
<dbReference type="Proteomes" id="UP000007819">
    <property type="component" value="Chromosome A1"/>
</dbReference>
<dbReference type="AlphaFoldDB" id="A0A8R2F9S4"/>
<evidence type="ECO:0000256" key="2">
    <source>
        <dbReference type="ARBA" id="ARBA00022475"/>
    </source>
</evidence>
<reference evidence="10" key="2">
    <citation type="submission" date="2022-06" db="UniProtKB">
        <authorList>
            <consortium name="EnsemblMetazoa"/>
        </authorList>
    </citation>
    <scope>IDENTIFICATION</scope>
</reference>
<evidence type="ECO:0000256" key="7">
    <source>
        <dbReference type="ARBA" id="ARBA00023180"/>
    </source>
</evidence>
<evidence type="ECO:0000256" key="9">
    <source>
        <dbReference type="SAM" id="SignalP"/>
    </source>
</evidence>
<organism evidence="10 11">
    <name type="scientific">Acyrthosiphon pisum</name>
    <name type="common">Pea aphid</name>
    <dbReference type="NCBI Taxonomy" id="7029"/>
    <lineage>
        <taxon>Eukaryota</taxon>
        <taxon>Metazoa</taxon>
        <taxon>Ecdysozoa</taxon>
        <taxon>Arthropoda</taxon>
        <taxon>Hexapoda</taxon>
        <taxon>Insecta</taxon>
        <taxon>Pterygota</taxon>
        <taxon>Neoptera</taxon>
        <taxon>Paraneoptera</taxon>
        <taxon>Hemiptera</taxon>
        <taxon>Sternorrhyncha</taxon>
        <taxon>Aphidomorpha</taxon>
        <taxon>Aphidoidea</taxon>
        <taxon>Aphididae</taxon>
        <taxon>Macrosiphini</taxon>
        <taxon>Acyrthosiphon</taxon>
    </lineage>
</organism>
<comment type="subcellular location">
    <subcellularLocation>
        <location evidence="1">Cell membrane</location>
        <topology evidence="1">Multi-pass membrane protein</topology>
    </subcellularLocation>
</comment>
<keyword evidence="4 8" id="KW-1133">Transmembrane helix</keyword>
<keyword evidence="6" id="KW-0675">Receptor</keyword>
<evidence type="ECO:0000256" key="1">
    <source>
        <dbReference type="ARBA" id="ARBA00004651"/>
    </source>
</evidence>
<dbReference type="Gene3D" id="3.40.190.10">
    <property type="entry name" value="Periplasmic binding protein-like II"/>
    <property type="match status" value="1"/>
</dbReference>
<feature type="transmembrane region" description="Helical" evidence="8">
    <location>
        <begin position="419"/>
        <end position="439"/>
    </location>
</feature>
<feature type="transmembrane region" description="Helical" evidence="8">
    <location>
        <begin position="388"/>
        <end position="407"/>
    </location>
</feature>
<dbReference type="KEGG" id="api:103309792"/>